<dbReference type="RefSeq" id="WP_345736893.1">
    <property type="nucleotide sequence ID" value="NZ_BAABIA010000005.1"/>
</dbReference>
<evidence type="ECO:0000313" key="2">
    <source>
        <dbReference type="Proteomes" id="UP001499852"/>
    </source>
</evidence>
<proteinExistence type="predicted"/>
<evidence type="ECO:0000313" key="1">
    <source>
        <dbReference type="EMBL" id="GAA5141915.1"/>
    </source>
</evidence>
<comment type="caution">
    <text evidence="1">The sequence shown here is derived from an EMBL/GenBank/DDBJ whole genome shotgun (WGS) entry which is preliminary data.</text>
</comment>
<gene>
    <name evidence="1" type="ORF">GCM10023213_26930</name>
</gene>
<evidence type="ECO:0008006" key="3">
    <source>
        <dbReference type="Google" id="ProtNLM"/>
    </source>
</evidence>
<accession>A0ABP9PDK6</accession>
<dbReference type="EMBL" id="BAABIA010000005">
    <property type="protein sequence ID" value="GAA5141915.1"/>
    <property type="molecule type" value="Genomic_DNA"/>
</dbReference>
<sequence>MITHIQYFGCDARPEWEEKLQALFMEARQHMPVSDASARVEEPQNATYRFRITLTLKMPGPDVQVQADGYTFNEALMGVSAAIRQKLKLRAEKAARNTAASRGVKAAHRG</sequence>
<organism evidence="1 2">
    <name type="scientific">Prosthecobacter algae</name>
    <dbReference type="NCBI Taxonomy" id="1144682"/>
    <lineage>
        <taxon>Bacteria</taxon>
        <taxon>Pseudomonadati</taxon>
        <taxon>Verrucomicrobiota</taxon>
        <taxon>Verrucomicrobiia</taxon>
        <taxon>Verrucomicrobiales</taxon>
        <taxon>Verrucomicrobiaceae</taxon>
        <taxon>Prosthecobacter</taxon>
    </lineage>
</organism>
<name>A0ABP9PDK6_9BACT</name>
<reference evidence="2" key="1">
    <citation type="journal article" date="2019" name="Int. J. Syst. Evol. Microbiol.">
        <title>The Global Catalogue of Microorganisms (GCM) 10K type strain sequencing project: providing services to taxonomists for standard genome sequencing and annotation.</title>
        <authorList>
            <consortium name="The Broad Institute Genomics Platform"/>
            <consortium name="The Broad Institute Genome Sequencing Center for Infectious Disease"/>
            <person name="Wu L."/>
            <person name="Ma J."/>
        </authorList>
    </citation>
    <scope>NUCLEOTIDE SEQUENCE [LARGE SCALE GENOMIC DNA]</scope>
    <source>
        <strain evidence="2">JCM 18053</strain>
    </source>
</reference>
<dbReference type="Proteomes" id="UP001499852">
    <property type="component" value="Unassembled WGS sequence"/>
</dbReference>
<protein>
    <recommendedName>
        <fullName evidence="3">Sigma 54 modulation/S30EA-like ribosomal protein</fullName>
    </recommendedName>
</protein>
<keyword evidence="2" id="KW-1185">Reference proteome</keyword>